<dbReference type="OrthoDB" id="9793421at2"/>
<dbReference type="EC" id="3.1.1.61" evidence="5"/>
<dbReference type="PANTHER" id="PTHR42872:SF6">
    <property type="entry name" value="PROTEIN-GLUTAMATE METHYLESTERASE_PROTEIN-GLUTAMINE GLUTAMINASE"/>
    <property type="match status" value="1"/>
</dbReference>
<evidence type="ECO:0000259" key="9">
    <source>
        <dbReference type="PROSITE" id="PS50122"/>
    </source>
</evidence>
<dbReference type="InterPro" id="IPR035909">
    <property type="entry name" value="CheB_C"/>
</dbReference>
<dbReference type="PROSITE" id="PS50110">
    <property type="entry name" value="RESPONSE_REGULATORY"/>
    <property type="match status" value="1"/>
</dbReference>
<proteinExistence type="inferred from homology"/>
<dbReference type="KEGG" id="vin:AKJ08_2795"/>
<accession>A0A0K1PFU6</accession>
<feature type="domain" description="Response regulatory" evidence="8">
    <location>
        <begin position="8"/>
        <end position="123"/>
    </location>
</feature>
<reference evidence="10 11" key="1">
    <citation type="submission" date="2015-08" db="EMBL/GenBank/DDBJ databases">
        <authorList>
            <person name="Babu N.S."/>
            <person name="Beckwith C.J."/>
            <person name="Beseler K.G."/>
            <person name="Brison A."/>
            <person name="Carone J.V."/>
            <person name="Caskin T.P."/>
            <person name="Diamond M."/>
            <person name="Durham M.E."/>
            <person name="Foxe J.M."/>
            <person name="Go M."/>
            <person name="Henderson B.A."/>
            <person name="Jones I.B."/>
            <person name="McGettigan J.A."/>
            <person name="Micheletti S.J."/>
            <person name="Nasrallah M.E."/>
            <person name="Ortiz D."/>
            <person name="Piller C.R."/>
            <person name="Privatt S.R."/>
            <person name="Schneider S.L."/>
            <person name="Sharp S."/>
            <person name="Smith T.C."/>
            <person name="Stanton J.D."/>
            <person name="Ullery H.E."/>
            <person name="Wilson R.J."/>
            <person name="Serrano M.G."/>
            <person name="Buck G."/>
            <person name="Lee V."/>
            <person name="Wang Y."/>
            <person name="Carvalho R."/>
            <person name="Voegtly L."/>
            <person name="Shi R."/>
            <person name="Duckworth R."/>
            <person name="Johnson A."/>
            <person name="Loviza R."/>
            <person name="Walstead R."/>
            <person name="Shah Z."/>
            <person name="Kiflezghi M."/>
            <person name="Wade K."/>
            <person name="Ball S.L."/>
            <person name="Bradley K.W."/>
            <person name="Asai D.J."/>
            <person name="Bowman C.A."/>
            <person name="Russell D.A."/>
            <person name="Pope W.H."/>
            <person name="Jacobs-Sera D."/>
            <person name="Hendrix R.W."/>
            <person name="Hatfull G.F."/>
        </authorList>
    </citation>
    <scope>NUCLEOTIDE SEQUENCE [LARGE SCALE GENOMIC DNA]</scope>
    <source>
        <strain evidence="10 11">DSM 27710</strain>
    </source>
</reference>
<keyword evidence="3 5" id="KW-0378">Hydrolase</keyword>
<comment type="similarity">
    <text evidence="5">Belongs to the CheB family.</text>
</comment>
<dbReference type="GO" id="GO:0005737">
    <property type="term" value="C:cytoplasm"/>
    <property type="evidence" value="ECO:0007669"/>
    <property type="project" value="UniProtKB-SubCell"/>
</dbReference>
<dbReference type="GO" id="GO:0006935">
    <property type="term" value="P:chemotaxis"/>
    <property type="evidence" value="ECO:0007669"/>
    <property type="project" value="UniProtKB-UniRule"/>
</dbReference>
<evidence type="ECO:0000256" key="6">
    <source>
        <dbReference type="PROSITE-ProRule" id="PRU00050"/>
    </source>
</evidence>
<dbReference type="EMBL" id="CP012332">
    <property type="protein sequence ID" value="AKU92408.1"/>
    <property type="molecule type" value="Genomic_DNA"/>
</dbReference>
<evidence type="ECO:0000313" key="11">
    <source>
        <dbReference type="Proteomes" id="UP000055590"/>
    </source>
</evidence>
<evidence type="ECO:0000259" key="8">
    <source>
        <dbReference type="PROSITE" id="PS50110"/>
    </source>
</evidence>
<dbReference type="CDD" id="cd16432">
    <property type="entry name" value="CheB_Rec"/>
    <property type="match status" value="1"/>
</dbReference>
<dbReference type="NCBIfam" id="NF001965">
    <property type="entry name" value="PRK00742.1"/>
    <property type="match status" value="1"/>
</dbReference>
<keyword evidence="2 5" id="KW-0145">Chemotaxis</keyword>
<protein>
    <recommendedName>
        <fullName evidence="5">Protein-glutamate methylesterase/protein-glutamine glutaminase</fullName>
        <ecNumber evidence="5">3.1.1.61</ecNumber>
        <ecNumber evidence="5">3.5.1.44</ecNumber>
    </recommendedName>
</protein>
<evidence type="ECO:0000256" key="2">
    <source>
        <dbReference type="ARBA" id="ARBA00022500"/>
    </source>
</evidence>
<feature type="active site" evidence="5 6">
    <location>
        <position position="162"/>
    </location>
</feature>
<feature type="active site" evidence="5 6">
    <location>
        <position position="281"/>
    </location>
</feature>
<dbReference type="Gene3D" id="3.40.50.180">
    <property type="entry name" value="Methylesterase CheB, C-terminal domain"/>
    <property type="match status" value="1"/>
</dbReference>
<name>A0A0K1PFU6_9BACT</name>
<feature type="active site" evidence="5 6">
    <location>
        <position position="189"/>
    </location>
</feature>
<dbReference type="SMART" id="SM00448">
    <property type="entry name" value="REC"/>
    <property type="match status" value="1"/>
</dbReference>
<dbReference type="HAMAP" id="MF_00099">
    <property type="entry name" value="CheB_chemtxs"/>
    <property type="match status" value="1"/>
</dbReference>
<dbReference type="InterPro" id="IPR011006">
    <property type="entry name" value="CheY-like_superfamily"/>
</dbReference>
<dbReference type="GO" id="GO:0000156">
    <property type="term" value="F:phosphorelay response regulator activity"/>
    <property type="evidence" value="ECO:0007669"/>
    <property type="project" value="InterPro"/>
</dbReference>
<dbReference type="EC" id="3.5.1.44" evidence="5"/>
<feature type="domain" description="CheB-type methylesterase" evidence="9">
    <location>
        <begin position="155"/>
        <end position="337"/>
    </location>
</feature>
<keyword evidence="11" id="KW-1185">Reference proteome</keyword>
<dbReference type="GO" id="GO:0050568">
    <property type="term" value="F:protein-glutamine glutaminase activity"/>
    <property type="evidence" value="ECO:0007669"/>
    <property type="project" value="UniProtKB-UniRule"/>
</dbReference>
<dbReference type="PIRSF" id="PIRSF000876">
    <property type="entry name" value="RR_chemtxs_CheB"/>
    <property type="match status" value="1"/>
</dbReference>
<comment type="function">
    <text evidence="5">Involved in chemotaxis. Part of a chemotaxis signal transduction system that modulates chemotaxis in response to various stimuli. Catalyzes the demethylation of specific methylglutamate residues introduced into the chemoreceptors (methyl-accepting chemotaxis proteins or MCP) by CheR. Also mediates the irreversible deamidation of specific glutamine residues to glutamic acid.</text>
</comment>
<dbReference type="Gene3D" id="3.40.50.2300">
    <property type="match status" value="1"/>
</dbReference>
<keyword evidence="1 5" id="KW-0963">Cytoplasm</keyword>
<evidence type="ECO:0000256" key="3">
    <source>
        <dbReference type="ARBA" id="ARBA00022801"/>
    </source>
</evidence>
<dbReference type="PROSITE" id="PS50122">
    <property type="entry name" value="CHEB"/>
    <property type="match status" value="1"/>
</dbReference>
<dbReference type="Pfam" id="PF01339">
    <property type="entry name" value="CheB_methylest"/>
    <property type="match status" value="1"/>
</dbReference>
<dbReference type="GO" id="GO:0008984">
    <property type="term" value="F:protein-glutamate methylesterase activity"/>
    <property type="evidence" value="ECO:0007669"/>
    <property type="project" value="UniProtKB-UniRule"/>
</dbReference>
<comment type="subcellular location">
    <subcellularLocation>
        <location evidence="5">Cytoplasm</location>
    </subcellularLocation>
</comment>
<evidence type="ECO:0000256" key="7">
    <source>
        <dbReference type="PROSITE-ProRule" id="PRU00169"/>
    </source>
</evidence>
<comment type="catalytic activity">
    <reaction evidence="5">
        <text>L-glutaminyl-[protein] + H2O = L-glutamyl-[protein] + NH4(+)</text>
        <dbReference type="Rhea" id="RHEA:16441"/>
        <dbReference type="Rhea" id="RHEA-COMP:10207"/>
        <dbReference type="Rhea" id="RHEA-COMP:10208"/>
        <dbReference type="ChEBI" id="CHEBI:15377"/>
        <dbReference type="ChEBI" id="CHEBI:28938"/>
        <dbReference type="ChEBI" id="CHEBI:29973"/>
        <dbReference type="ChEBI" id="CHEBI:30011"/>
        <dbReference type="EC" id="3.5.1.44"/>
    </reaction>
</comment>
<dbReference type="AlphaFoldDB" id="A0A0K1PFU6"/>
<evidence type="ECO:0000256" key="4">
    <source>
        <dbReference type="ARBA" id="ARBA00048267"/>
    </source>
</evidence>
<dbReference type="RefSeq" id="WP_050726582.1">
    <property type="nucleotide sequence ID" value="NZ_CP012332.1"/>
</dbReference>
<dbReference type="InterPro" id="IPR000673">
    <property type="entry name" value="Sig_transdc_resp-reg_Me-estase"/>
</dbReference>
<dbReference type="PANTHER" id="PTHR42872">
    <property type="entry name" value="PROTEIN-GLUTAMATE METHYLESTERASE/PROTEIN-GLUTAMINE GLUTAMINASE"/>
    <property type="match status" value="1"/>
</dbReference>
<feature type="modified residue" description="4-aspartylphosphate" evidence="5 7">
    <location>
        <position position="59"/>
    </location>
</feature>
<organism evidence="10 11">
    <name type="scientific">Vulgatibacter incomptus</name>
    <dbReference type="NCBI Taxonomy" id="1391653"/>
    <lineage>
        <taxon>Bacteria</taxon>
        <taxon>Pseudomonadati</taxon>
        <taxon>Myxococcota</taxon>
        <taxon>Myxococcia</taxon>
        <taxon>Myxococcales</taxon>
        <taxon>Cystobacterineae</taxon>
        <taxon>Vulgatibacteraceae</taxon>
        <taxon>Vulgatibacter</taxon>
    </lineage>
</organism>
<keyword evidence="5 7" id="KW-0597">Phosphoprotein</keyword>
<comment type="domain">
    <text evidence="5">Contains a C-terminal catalytic domain, and an N-terminal region which modulates catalytic activity.</text>
</comment>
<sequence length="337" mass="35612">MTPQRKVRVLVADDSPVVREFIVHTISGSPDLEVVATAASGDEAAELTVRLSPDVITMDLQMPGSDGFAGIARVMAEKPTPILVLSSNREEVKGFRALDLGALDLMEKPVPESMHRFGAELTRRLRLLATVPVIRHLRGLRKPSKPVEVRRVRAELVVIGASLGGPKALAALLGALPADFPVPIAVVQHISGGFTEGFARWLCHESGLDVKAASDGAALAPGRVFIGADDFHLTVERDCVRLVEGPAVSGFKPSATPLFASAARSFGPKACGVILTGMGRDGAEGMRELKRAGALTIAQDEATCAVFGMPHAAIELGAIDRVLPLDRIAPALLQVVR</sequence>
<dbReference type="CDD" id="cd17541">
    <property type="entry name" value="REC_CheB-like"/>
    <property type="match status" value="1"/>
</dbReference>
<comment type="PTM">
    <text evidence="5">Phosphorylated by CheA. Phosphorylation of the N-terminal regulatory domain activates the methylesterase activity.</text>
</comment>
<dbReference type="SUPFAM" id="SSF52738">
    <property type="entry name" value="Methylesterase CheB, C-terminal domain"/>
    <property type="match status" value="1"/>
</dbReference>
<dbReference type="InterPro" id="IPR008248">
    <property type="entry name" value="CheB-like"/>
</dbReference>
<dbReference type="Pfam" id="PF00072">
    <property type="entry name" value="Response_reg"/>
    <property type="match status" value="1"/>
</dbReference>
<evidence type="ECO:0000256" key="5">
    <source>
        <dbReference type="HAMAP-Rule" id="MF_00099"/>
    </source>
</evidence>
<gene>
    <name evidence="5" type="primary">cheB</name>
    <name evidence="10" type="ORF">AKJ08_2795</name>
</gene>
<evidence type="ECO:0000256" key="1">
    <source>
        <dbReference type="ARBA" id="ARBA00022490"/>
    </source>
</evidence>
<dbReference type="STRING" id="1391653.AKJ08_2795"/>
<dbReference type="SUPFAM" id="SSF52172">
    <property type="entry name" value="CheY-like"/>
    <property type="match status" value="1"/>
</dbReference>
<evidence type="ECO:0000313" key="10">
    <source>
        <dbReference type="EMBL" id="AKU92408.1"/>
    </source>
</evidence>
<dbReference type="InterPro" id="IPR001789">
    <property type="entry name" value="Sig_transdc_resp-reg_receiver"/>
</dbReference>
<dbReference type="Proteomes" id="UP000055590">
    <property type="component" value="Chromosome"/>
</dbReference>
<comment type="catalytic activity">
    <reaction evidence="4 5">
        <text>[protein]-L-glutamate 5-O-methyl ester + H2O = L-glutamyl-[protein] + methanol + H(+)</text>
        <dbReference type="Rhea" id="RHEA:23236"/>
        <dbReference type="Rhea" id="RHEA-COMP:10208"/>
        <dbReference type="Rhea" id="RHEA-COMP:10311"/>
        <dbReference type="ChEBI" id="CHEBI:15377"/>
        <dbReference type="ChEBI" id="CHEBI:15378"/>
        <dbReference type="ChEBI" id="CHEBI:17790"/>
        <dbReference type="ChEBI" id="CHEBI:29973"/>
        <dbReference type="ChEBI" id="CHEBI:82795"/>
        <dbReference type="EC" id="3.1.1.61"/>
    </reaction>
</comment>
<dbReference type="PATRIC" id="fig|1391653.3.peg.2909"/>